<proteinExistence type="predicted"/>
<dbReference type="Proteomes" id="UP000626180">
    <property type="component" value="Unassembled WGS sequence"/>
</dbReference>
<evidence type="ECO:0000313" key="2">
    <source>
        <dbReference type="Proteomes" id="UP000626180"/>
    </source>
</evidence>
<accession>A0ABS0FI20</accession>
<organism evidence="1 2">
    <name type="scientific">Pseudomonas luteola</name>
    <dbReference type="NCBI Taxonomy" id="47886"/>
    <lineage>
        <taxon>Bacteria</taxon>
        <taxon>Pseudomonadati</taxon>
        <taxon>Pseudomonadota</taxon>
        <taxon>Gammaproteobacteria</taxon>
        <taxon>Pseudomonadales</taxon>
        <taxon>Pseudomonadaceae</taxon>
        <taxon>Pseudomonas</taxon>
    </lineage>
</organism>
<dbReference type="EMBL" id="JADMCD010000002">
    <property type="protein sequence ID" value="MBF8639987.1"/>
    <property type="molecule type" value="Genomic_DNA"/>
</dbReference>
<protein>
    <submittedName>
        <fullName evidence="1">Uncharacterized protein</fullName>
    </submittedName>
</protein>
<reference evidence="1 2" key="1">
    <citation type="submission" date="2020-10" db="EMBL/GenBank/DDBJ databases">
        <title>Genome sequences of Pseudomonas isolates.</title>
        <authorList>
            <person name="Wessels L."/>
            <person name="Reich F."/>
            <person name="Hammerl J."/>
        </authorList>
    </citation>
    <scope>NUCLEOTIDE SEQUENCE [LARGE SCALE GENOMIC DNA]</scope>
    <source>
        <strain evidence="1 2">20-MO00624-0</strain>
    </source>
</reference>
<dbReference type="RefSeq" id="WP_051370155.1">
    <property type="nucleotide sequence ID" value="NZ_CP069262.1"/>
</dbReference>
<name>A0ABS0FI20_PSELU</name>
<gene>
    <name evidence="1" type="ORF">IRZ65_04740</name>
</gene>
<evidence type="ECO:0000313" key="1">
    <source>
        <dbReference type="EMBL" id="MBF8639987.1"/>
    </source>
</evidence>
<sequence length="91" mass="10412">MNRDEFNKTVRPYVREFPIGQRGIGFDRQELDAWADDYIKRNAIQKVSPSRMASQINPGKRKTEAQIEEAVAAVLSKRKKAQAKPTHATKQ</sequence>
<comment type="caution">
    <text evidence="1">The sequence shown here is derived from an EMBL/GenBank/DDBJ whole genome shotgun (WGS) entry which is preliminary data.</text>
</comment>
<keyword evidence="2" id="KW-1185">Reference proteome</keyword>